<keyword evidence="3" id="KW-1003">Cell membrane</keyword>
<keyword evidence="3" id="KW-0472">Membrane</keyword>
<keyword evidence="4" id="KW-0547">Nucleotide-binding</keyword>
<protein>
    <submittedName>
        <fullName evidence="8">ABC transporter ATP-binding protein</fullName>
    </submittedName>
</protein>
<dbReference type="Gene3D" id="3.40.50.300">
    <property type="entry name" value="P-loop containing nucleotide triphosphate hydrolases"/>
    <property type="match status" value="1"/>
</dbReference>
<proteinExistence type="inferred from homology"/>
<evidence type="ECO:0000313" key="8">
    <source>
        <dbReference type="EMBL" id="MDO1537221.1"/>
    </source>
</evidence>
<organism evidence="8 9">
    <name type="scientific">Variovorax ginsengisoli</name>
    <dbReference type="NCBI Taxonomy" id="363844"/>
    <lineage>
        <taxon>Bacteria</taxon>
        <taxon>Pseudomonadati</taxon>
        <taxon>Pseudomonadota</taxon>
        <taxon>Betaproteobacteria</taxon>
        <taxon>Burkholderiales</taxon>
        <taxon>Comamonadaceae</taxon>
        <taxon>Variovorax</taxon>
    </lineage>
</organism>
<keyword evidence="6" id="KW-0029">Amino-acid transport</keyword>
<dbReference type="InterPro" id="IPR003439">
    <property type="entry name" value="ABC_transporter-like_ATP-bd"/>
</dbReference>
<dbReference type="InterPro" id="IPR003593">
    <property type="entry name" value="AAA+_ATPase"/>
</dbReference>
<gene>
    <name evidence="8" type="ORF">Q2T77_33635</name>
</gene>
<dbReference type="CDD" id="cd03224">
    <property type="entry name" value="ABC_TM1139_LivF_branched"/>
    <property type="match status" value="1"/>
</dbReference>
<name>A0ABT8SE63_9BURK</name>
<evidence type="ECO:0000256" key="4">
    <source>
        <dbReference type="ARBA" id="ARBA00022741"/>
    </source>
</evidence>
<dbReference type="EMBL" id="JAUKVY010000037">
    <property type="protein sequence ID" value="MDO1537221.1"/>
    <property type="molecule type" value="Genomic_DNA"/>
</dbReference>
<evidence type="ECO:0000256" key="3">
    <source>
        <dbReference type="ARBA" id="ARBA00022475"/>
    </source>
</evidence>
<keyword evidence="2" id="KW-0813">Transport</keyword>
<evidence type="ECO:0000259" key="7">
    <source>
        <dbReference type="PROSITE" id="PS50893"/>
    </source>
</evidence>
<evidence type="ECO:0000256" key="5">
    <source>
        <dbReference type="ARBA" id="ARBA00022840"/>
    </source>
</evidence>
<dbReference type="InterPro" id="IPR052156">
    <property type="entry name" value="BCAA_Transport_ATP-bd_LivF"/>
</dbReference>
<dbReference type="PROSITE" id="PS00211">
    <property type="entry name" value="ABC_TRANSPORTER_1"/>
    <property type="match status" value="1"/>
</dbReference>
<keyword evidence="9" id="KW-1185">Reference proteome</keyword>
<evidence type="ECO:0000256" key="1">
    <source>
        <dbReference type="ARBA" id="ARBA00005417"/>
    </source>
</evidence>
<dbReference type="PROSITE" id="PS50893">
    <property type="entry name" value="ABC_TRANSPORTER_2"/>
    <property type="match status" value="1"/>
</dbReference>
<accession>A0ABT8SE63</accession>
<keyword evidence="5 8" id="KW-0067">ATP-binding</keyword>
<dbReference type="SUPFAM" id="SSF52540">
    <property type="entry name" value="P-loop containing nucleoside triphosphate hydrolases"/>
    <property type="match status" value="1"/>
</dbReference>
<dbReference type="PANTHER" id="PTHR43820">
    <property type="entry name" value="HIGH-AFFINITY BRANCHED-CHAIN AMINO ACID TRANSPORT ATP-BINDING PROTEIN LIVF"/>
    <property type="match status" value="1"/>
</dbReference>
<evidence type="ECO:0000256" key="6">
    <source>
        <dbReference type="ARBA" id="ARBA00022970"/>
    </source>
</evidence>
<dbReference type="PANTHER" id="PTHR43820:SF4">
    <property type="entry name" value="HIGH-AFFINITY BRANCHED-CHAIN AMINO ACID TRANSPORT ATP-BINDING PROTEIN LIVF"/>
    <property type="match status" value="1"/>
</dbReference>
<reference evidence="8" key="1">
    <citation type="submission" date="2023-06" db="EMBL/GenBank/DDBJ databases">
        <authorList>
            <person name="Jiang Y."/>
            <person name="Liu Q."/>
        </authorList>
    </citation>
    <scope>NUCLEOTIDE SEQUENCE</scope>
    <source>
        <strain evidence="8">CGMCC 1.12090</strain>
    </source>
</reference>
<dbReference type="Pfam" id="PF00005">
    <property type="entry name" value="ABC_tran"/>
    <property type="match status" value="1"/>
</dbReference>
<evidence type="ECO:0000256" key="2">
    <source>
        <dbReference type="ARBA" id="ARBA00022448"/>
    </source>
</evidence>
<sequence>MLELSNVHAHYGLSHVLQGISISVKAGEVVGLFGRNGVGKTTVMKTIAGWLAPSEGRIAFEGTDIGGSASDIICRQGIGFVPEDRRIFPGLTVEENLMLGFMQVPRRSGTESRRRLDEIYTRFPRLGERRTQLGTTLSGGEQQMLAMARVLVGQPKLLLIDEPTEGLAPKIVDEIFELMEGLRRDGIPIVLVEQNVRRAIELTTRFYAIERGQVVATGRADVATDREALFERIAV</sequence>
<dbReference type="GO" id="GO:0005524">
    <property type="term" value="F:ATP binding"/>
    <property type="evidence" value="ECO:0007669"/>
    <property type="project" value="UniProtKB-KW"/>
</dbReference>
<comment type="similarity">
    <text evidence="1">Belongs to the ABC transporter superfamily.</text>
</comment>
<dbReference type="InterPro" id="IPR027417">
    <property type="entry name" value="P-loop_NTPase"/>
</dbReference>
<evidence type="ECO:0000313" key="9">
    <source>
        <dbReference type="Proteomes" id="UP001169027"/>
    </source>
</evidence>
<feature type="domain" description="ABC transporter" evidence="7">
    <location>
        <begin position="2"/>
        <end position="235"/>
    </location>
</feature>
<dbReference type="SMART" id="SM00382">
    <property type="entry name" value="AAA"/>
    <property type="match status" value="1"/>
</dbReference>
<dbReference type="Proteomes" id="UP001169027">
    <property type="component" value="Unassembled WGS sequence"/>
</dbReference>
<dbReference type="InterPro" id="IPR017871">
    <property type="entry name" value="ABC_transporter-like_CS"/>
</dbReference>
<comment type="caution">
    <text evidence="8">The sequence shown here is derived from an EMBL/GenBank/DDBJ whole genome shotgun (WGS) entry which is preliminary data.</text>
</comment>